<dbReference type="GO" id="GO:1990050">
    <property type="term" value="F:phosphatidic acid transfer activity"/>
    <property type="evidence" value="ECO:0007669"/>
    <property type="project" value="TreeGrafter"/>
</dbReference>
<evidence type="ECO:0000313" key="3">
    <source>
        <dbReference type="EMBL" id="RKF76743.1"/>
    </source>
</evidence>
<dbReference type="GO" id="GO:0005829">
    <property type="term" value="C:cytosol"/>
    <property type="evidence" value="ECO:0007669"/>
    <property type="project" value="TreeGrafter"/>
</dbReference>
<accession>A0A420IQD7</accession>
<comment type="caution">
    <text evidence="3">The sequence shown here is derived from an EMBL/GenBank/DDBJ whole genome shotgun (WGS) entry which is preliminary data.</text>
</comment>
<dbReference type="GO" id="GO:0005758">
    <property type="term" value="C:mitochondrial intermembrane space"/>
    <property type="evidence" value="ECO:0007669"/>
    <property type="project" value="TreeGrafter"/>
</dbReference>
<dbReference type="Proteomes" id="UP000285405">
    <property type="component" value="Unassembled WGS sequence"/>
</dbReference>
<evidence type="ECO:0008006" key="5">
    <source>
        <dbReference type="Google" id="ProtNLM"/>
    </source>
</evidence>
<dbReference type="GO" id="GO:0005634">
    <property type="term" value="C:nucleus"/>
    <property type="evidence" value="ECO:0007669"/>
    <property type="project" value="TreeGrafter"/>
</dbReference>
<dbReference type="PANTHER" id="PTHR46403:SF1">
    <property type="entry name" value="TP53-REGULATED INHIBITOR OF APOPTOSIS 1"/>
    <property type="match status" value="1"/>
</dbReference>
<keyword evidence="2" id="KW-1015">Disulfide bond</keyword>
<dbReference type="PANTHER" id="PTHR46403">
    <property type="entry name" value="TP53-REGULATED INHIBITOR OF APOPTOSIS 1"/>
    <property type="match status" value="1"/>
</dbReference>
<gene>
    <name evidence="3" type="ORF">GcC1_069016</name>
</gene>
<dbReference type="OrthoDB" id="19091at2759"/>
<comment type="similarity">
    <text evidence="1">Belongs to the TRIAP1/MDM35 family.</text>
</comment>
<name>A0A420IQD7_9PEZI</name>
<dbReference type="EMBL" id="MCBR01006943">
    <property type="protein sequence ID" value="RKF76743.1"/>
    <property type="molecule type" value="Genomic_DNA"/>
</dbReference>
<evidence type="ECO:0000313" key="4">
    <source>
        <dbReference type="Proteomes" id="UP000285405"/>
    </source>
</evidence>
<dbReference type="PROSITE" id="PS51808">
    <property type="entry name" value="CHCH"/>
    <property type="match status" value="1"/>
</dbReference>
<sequence length="102" mass="11850">MSASLAPHCNEAKERYDSCFLKWYSEKYLRGNVTKDDCSLLFDEYKSCLASVLKERGIDKMLDGARNDHKESDALNLRKFKFKPVNSIYFNLILTRSSVEKN</sequence>
<dbReference type="GO" id="GO:0045332">
    <property type="term" value="P:phospholipid translocation"/>
    <property type="evidence" value="ECO:0007669"/>
    <property type="project" value="TreeGrafter"/>
</dbReference>
<organism evidence="3 4">
    <name type="scientific">Golovinomyces cichoracearum</name>
    <dbReference type="NCBI Taxonomy" id="62708"/>
    <lineage>
        <taxon>Eukaryota</taxon>
        <taxon>Fungi</taxon>
        <taxon>Dikarya</taxon>
        <taxon>Ascomycota</taxon>
        <taxon>Pezizomycotina</taxon>
        <taxon>Leotiomycetes</taxon>
        <taxon>Erysiphales</taxon>
        <taxon>Erysiphaceae</taxon>
        <taxon>Golovinomyces</taxon>
    </lineage>
</organism>
<protein>
    <recommendedName>
        <fullName evidence="5">Mitochondrial distribution and morphology protein 35</fullName>
    </recommendedName>
</protein>
<dbReference type="Pfam" id="PF05254">
    <property type="entry name" value="UPF0203"/>
    <property type="match status" value="1"/>
</dbReference>
<dbReference type="InterPro" id="IPR007918">
    <property type="entry name" value="MDM35_apoptosis"/>
</dbReference>
<dbReference type="AlphaFoldDB" id="A0A420IQD7"/>
<reference evidence="3 4" key="1">
    <citation type="journal article" date="2018" name="BMC Genomics">
        <title>Comparative genome analyses reveal sequence features reflecting distinct modes of host-adaptation between dicot and monocot powdery mildew.</title>
        <authorList>
            <person name="Wu Y."/>
            <person name="Ma X."/>
            <person name="Pan Z."/>
            <person name="Kale S.D."/>
            <person name="Song Y."/>
            <person name="King H."/>
            <person name="Zhang Q."/>
            <person name="Presley C."/>
            <person name="Deng X."/>
            <person name="Wei C.I."/>
            <person name="Xiao S."/>
        </authorList>
    </citation>
    <scope>NUCLEOTIDE SEQUENCE [LARGE SCALE GENOMIC DNA]</scope>
    <source>
        <strain evidence="3">UCSC1</strain>
    </source>
</reference>
<evidence type="ECO:0000256" key="1">
    <source>
        <dbReference type="ARBA" id="ARBA00006196"/>
    </source>
</evidence>
<proteinExistence type="inferred from homology"/>
<evidence type="ECO:0000256" key="2">
    <source>
        <dbReference type="ARBA" id="ARBA00023157"/>
    </source>
</evidence>